<comment type="caution">
    <text evidence="2">The sequence shown here is derived from an EMBL/GenBank/DDBJ whole genome shotgun (WGS) entry which is preliminary data.</text>
</comment>
<keyword evidence="3" id="KW-1185">Reference proteome</keyword>
<dbReference type="AlphaFoldDB" id="A0A9X2CY66"/>
<evidence type="ECO:0000313" key="2">
    <source>
        <dbReference type="EMBL" id="MCL7749939.1"/>
    </source>
</evidence>
<dbReference type="Pfam" id="PF12010">
    <property type="entry name" value="DUF3502"/>
    <property type="match status" value="1"/>
</dbReference>
<dbReference type="RefSeq" id="WP_250098787.1">
    <property type="nucleotide sequence ID" value="NZ_JAKRYL010000048.1"/>
</dbReference>
<feature type="domain" description="DUF3502" evidence="1">
    <location>
        <begin position="164"/>
        <end position="230"/>
    </location>
</feature>
<evidence type="ECO:0000313" key="3">
    <source>
        <dbReference type="Proteomes" id="UP001139150"/>
    </source>
</evidence>
<dbReference type="Gene3D" id="3.40.190.10">
    <property type="entry name" value="Periplasmic binding protein-like II"/>
    <property type="match status" value="2"/>
</dbReference>
<gene>
    <name evidence="2" type="ORF">MF646_22810</name>
</gene>
<dbReference type="EMBL" id="JAKRYL010000048">
    <property type="protein sequence ID" value="MCL7749939.1"/>
    <property type="molecule type" value="Genomic_DNA"/>
</dbReference>
<accession>A0A9X2CY66</accession>
<protein>
    <submittedName>
        <fullName evidence="2">DUF3502 domain-containing protein</fullName>
    </submittedName>
</protein>
<dbReference type="InterPro" id="IPR022627">
    <property type="entry name" value="DUF3502"/>
</dbReference>
<feature type="non-terminal residue" evidence="2">
    <location>
        <position position="1"/>
    </location>
</feature>
<evidence type="ECO:0000259" key="1">
    <source>
        <dbReference type="Pfam" id="PF12010"/>
    </source>
</evidence>
<sequence length="234" mass="26050">VMSEIATNTQPVGTLYRSGIGVGHLSPVRPGTAGTVSRQAGMDMVGIPILESATHAHHPTGSMWAIPRNNTKHPEKAMEFLNLMFVNEELVNLFNWGIEGEHYVKGADNVISYPDGIDASNTGYNVNTPHLWGNSFLTYVMDDEDPNLWNDLQEFNENAHQSNAVGFIFDPSPVDTELTALTNVRNEFVVGLESGAVDPERALPEFIQRLKDAGIDKYMEEKQRQLDEWAENHQ</sequence>
<reference evidence="2" key="1">
    <citation type="submission" date="2022-02" db="EMBL/GenBank/DDBJ databases">
        <title>Halalkalibacter sp. nov. isolated from Lonar Lake, India.</title>
        <authorList>
            <person name="Joshi A."/>
            <person name="Thite S."/>
            <person name="Lodha T."/>
        </authorList>
    </citation>
    <scope>NUCLEOTIDE SEQUENCE</scope>
    <source>
        <strain evidence="2">MEB205</strain>
    </source>
</reference>
<dbReference type="SUPFAM" id="SSF53850">
    <property type="entry name" value="Periplasmic binding protein-like II"/>
    <property type="match status" value="1"/>
</dbReference>
<organism evidence="2 3">
    <name type="scientific">Halalkalibacter alkaliphilus</name>
    <dbReference type="NCBI Taxonomy" id="2917993"/>
    <lineage>
        <taxon>Bacteria</taxon>
        <taxon>Bacillati</taxon>
        <taxon>Bacillota</taxon>
        <taxon>Bacilli</taxon>
        <taxon>Bacillales</taxon>
        <taxon>Bacillaceae</taxon>
        <taxon>Halalkalibacter</taxon>
    </lineage>
</organism>
<name>A0A9X2CY66_9BACI</name>
<proteinExistence type="predicted"/>
<dbReference type="Proteomes" id="UP001139150">
    <property type="component" value="Unassembled WGS sequence"/>
</dbReference>